<sequence>MDRKSWPWKKKSSEKAATVTEVIDQENGKKPSYIQISSDQYSHLNGLKEEVKKYEEQVLKLEDQIKDLDSKLSTANADITAKEILVKQHSKVAEEAVTGWEKAEAEASALKTHLETVTLAKLTVEDRAAHLDGALKECMRQIRSLKEENEQKLHDVIVTRTNQMDKLKAEFESKIGEFEQELLRSAAENDALSRSLQERSNMLIRISEEKSQAESEIEHLKNNIESCEREINTLKYETHVITKELEIRNEEKNMSMRSAEAANKQHLEGVKKIAKLEAECQRLRTLVRKKLPGPAALAQMKMEVESLGRDYGDQRHRRSPARPSSPLMSPMSHMSHMSEFSLDNMQKFHKENDLMTERLLAMEEETKMLKEALAKRNSELQVSRNLCAKTANRLQTLEAQMMSKSPPKSGFEMPAEIFSRQNASNPPSMASMSEDGNEDARSIAGSLMSELSQTNKDRNGAKMKKTESANQLELMDDFLEMEKLACQPNDSNANGPTNHSSADSDAEILPATKLKKRISTLLQSLPKDATFEKILAEVQCAIEDAGGVKLPSVPHVTNGNGLTEEKEITMSNETTEEKVNIGEVITQELAHALSQIYHFVSYLSKEATPCQDTFSQKVQEFSVTFDRVLGKEKTLVDFLFDLSRVLVEASELKINVLGFNTSEVEIHSPDCIDKVALPENKTLLRKDSSGEHYQNGCSQSSDSEIPDDCIGTSGYEPKLTAAASKFTSEEFEGLRLEKEKAETNLASCEADLEATKSKLQETEQLLAEVKSDLESAQKSNGMAETQLKCMVESYRSLETRSSELEIELSSLKGKIENLEDELHDEKENHREALTKCQELEEQLQRNNQSCQTCSVTEADPKSKQDNELAAAAEKLQECQETILLLGKQLKSMCPQTEQVASSPSQEQDLNPEEDNEYATSTNPQDSKLSSPSEKETPTTMRSPVGTKHRHTKSNSSSSSSGLTPEKHSRGFSRFFSSKAK</sequence>
<dbReference type="GO" id="GO:0046785">
    <property type="term" value="P:microtubule polymerization"/>
    <property type="evidence" value="ECO:0007669"/>
    <property type="project" value="EnsemblPlants"/>
</dbReference>
<evidence type="ECO:0000256" key="2">
    <source>
        <dbReference type="ARBA" id="ARBA00023054"/>
    </source>
</evidence>
<evidence type="ECO:0000256" key="3">
    <source>
        <dbReference type="SAM" id="Coils"/>
    </source>
</evidence>
<evidence type="ECO:0000313" key="5">
    <source>
        <dbReference type="EMBL" id="ESQ34813.1"/>
    </source>
</evidence>
<dbReference type="PANTHER" id="PTHR31580:SF43">
    <property type="entry name" value="FILAMENT-LIKE PLANT PROTEIN 4"/>
    <property type="match status" value="1"/>
</dbReference>
<dbReference type="Gramene" id="ESQ34813">
    <property type="protein sequence ID" value="ESQ34813"/>
    <property type="gene ID" value="EUTSA_v10006694mg"/>
</dbReference>
<feature type="compositionally biased region" description="Low complexity" evidence="4">
    <location>
        <begin position="321"/>
        <end position="333"/>
    </location>
</feature>
<proteinExistence type="inferred from homology"/>
<name>V4L4Y0_EUTSA</name>
<evidence type="ECO:0000256" key="1">
    <source>
        <dbReference type="ARBA" id="ARBA00005921"/>
    </source>
</evidence>
<dbReference type="KEGG" id="eus:EUTSA_v10006694mg"/>
<dbReference type="Proteomes" id="UP000030689">
    <property type="component" value="Unassembled WGS sequence"/>
</dbReference>
<dbReference type="GO" id="GO:0010090">
    <property type="term" value="P:trichome morphogenesis"/>
    <property type="evidence" value="ECO:0007669"/>
    <property type="project" value="EnsemblPlants"/>
</dbReference>
<dbReference type="GO" id="GO:0008017">
    <property type="term" value="F:microtubule binding"/>
    <property type="evidence" value="ECO:0007669"/>
    <property type="project" value="EnsemblPlants"/>
</dbReference>
<accession>V4L4Y0</accession>
<feature type="compositionally biased region" description="Polar residues" evidence="4">
    <location>
        <begin position="421"/>
        <end position="431"/>
    </location>
</feature>
<feature type="region of interest" description="Disordered" evidence="4">
    <location>
        <begin position="309"/>
        <end position="333"/>
    </location>
</feature>
<feature type="coiled-coil region" evidence="3">
    <location>
        <begin position="203"/>
        <end position="237"/>
    </location>
</feature>
<feature type="compositionally biased region" description="Polar residues" evidence="4">
    <location>
        <begin position="895"/>
        <end position="908"/>
    </location>
</feature>
<feature type="coiled-coil region" evidence="3">
    <location>
        <begin position="128"/>
        <end position="155"/>
    </location>
</feature>
<feature type="coiled-coil region" evidence="3">
    <location>
        <begin position="44"/>
        <end position="78"/>
    </location>
</feature>
<dbReference type="eggNOG" id="ENOG502QU34">
    <property type="taxonomic scope" value="Eukaryota"/>
</dbReference>
<dbReference type="GO" id="GO:0055028">
    <property type="term" value="C:cortical microtubule"/>
    <property type="evidence" value="ECO:0007669"/>
    <property type="project" value="EnsemblPlants"/>
</dbReference>
<feature type="region of interest" description="Disordered" evidence="4">
    <location>
        <begin position="421"/>
        <end position="440"/>
    </location>
</feature>
<feature type="region of interest" description="Disordered" evidence="4">
    <location>
        <begin position="895"/>
        <end position="980"/>
    </location>
</feature>
<dbReference type="Pfam" id="PF05911">
    <property type="entry name" value="FPP"/>
    <property type="match status" value="1"/>
</dbReference>
<feature type="coiled-coil region" evidence="3">
    <location>
        <begin position="731"/>
        <end position="881"/>
    </location>
</feature>
<dbReference type="InterPro" id="IPR008587">
    <property type="entry name" value="FPP_plant"/>
</dbReference>
<keyword evidence="6" id="KW-1185">Reference proteome</keyword>
<organism evidence="5 6">
    <name type="scientific">Eutrema salsugineum</name>
    <name type="common">Saltwater cress</name>
    <name type="synonym">Sisymbrium salsugineum</name>
    <dbReference type="NCBI Taxonomy" id="72664"/>
    <lineage>
        <taxon>Eukaryota</taxon>
        <taxon>Viridiplantae</taxon>
        <taxon>Streptophyta</taxon>
        <taxon>Embryophyta</taxon>
        <taxon>Tracheophyta</taxon>
        <taxon>Spermatophyta</taxon>
        <taxon>Magnoliopsida</taxon>
        <taxon>eudicotyledons</taxon>
        <taxon>Gunneridae</taxon>
        <taxon>Pentapetalae</taxon>
        <taxon>rosids</taxon>
        <taxon>malvids</taxon>
        <taxon>Brassicales</taxon>
        <taxon>Brassicaceae</taxon>
        <taxon>Eutremeae</taxon>
        <taxon>Eutrema</taxon>
    </lineage>
</organism>
<dbReference type="AlphaFoldDB" id="V4L4Y0"/>
<evidence type="ECO:0008006" key="7">
    <source>
        <dbReference type="Google" id="ProtNLM"/>
    </source>
</evidence>
<protein>
    <recommendedName>
        <fullName evidence="7">Filament-like plant protein 4</fullName>
    </recommendedName>
</protein>
<comment type="similarity">
    <text evidence="1">Belongs to the FPP family.</text>
</comment>
<reference evidence="5 6" key="1">
    <citation type="journal article" date="2013" name="Front. Plant Sci.">
        <title>The Reference Genome of the Halophytic Plant Eutrema salsugineum.</title>
        <authorList>
            <person name="Yang R."/>
            <person name="Jarvis D.E."/>
            <person name="Chen H."/>
            <person name="Beilstein M.A."/>
            <person name="Grimwood J."/>
            <person name="Jenkins J."/>
            <person name="Shu S."/>
            <person name="Prochnik S."/>
            <person name="Xin M."/>
            <person name="Ma C."/>
            <person name="Schmutz J."/>
            <person name="Wing R.A."/>
            <person name="Mitchell-Olds T."/>
            <person name="Schumaker K.S."/>
            <person name="Wang X."/>
        </authorList>
    </citation>
    <scope>NUCLEOTIDE SEQUENCE [LARGE SCALE GENOMIC DNA]</scope>
</reference>
<dbReference type="OrthoDB" id="1926355at2759"/>
<dbReference type="SUPFAM" id="SSF57997">
    <property type="entry name" value="Tropomyosin"/>
    <property type="match status" value="1"/>
</dbReference>
<dbReference type="PANTHER" id="PTHR31580">
    <property type="entry name" value="FILAMENT-LIKE PLANT PROTEIN 4"/>
    <property type="match status" value="1"/>
</dbReference>
<gene>
    <name evidence="5" type="ORF">EUTSA_v10006694mg</name>
</gene>
<dbReference type="STRING" id="72664.V4L4Y0"/>
<evidence type="ECO:0000313" key="6">
    <source>
        <dbReference type="Proteomes" id="UP000030689"/>
    </source>
</evidence>
<dbReference type="EMBL" id="KI517683">
    <property type="protein sequence ID" value="ESQ34813.1"/>
    <property type="molecule type" value="Genomic_DNA"/>
</dbReference>
<feature type="compositionally biased region" description="Polar residues" evidence="4">
    <location>
        <begin position="917"/>
        <end position="941"/>
    </location>
</feature>
<dbReference type="OMA" id="AQKSNGM"/>
<keyword evidence="2 3" id="KW-0175">Coiled coil</keyword>
<evidence type="ECO:0000256" key="4">
    <source>
        <dbReference type="SAM" id="MobiDB-lite"/>
    </source>
</evidence>